<accession>A0A9D9DMY8</accession>
<dbReference type="SUPFAM" id="SSF56784">
    <property type="entry name" value="HAD-like"/>
    <property type="match status" value="1"/>
</dbReference>
<dbReference type="InterPro" id="IPR044492">
    <property type="entry name" value="P_typ_ATPase_HD_dom"/>
</dbReference>
<reference evidence="15" key="2">
    <citation type="journal article" date="2021" name="PeerJ">
        <title>Extensive microbial diversity within the chicken gut microbiome revealed by metagenomics and culture.</title>
        <authorList>
            <person name="Gilroy R."/>
            <person name="Ravi A."/>
            <person name="Getino M."/>
            <person name="Pursley I."/>
            <person name="Horton D.L."/>
            <person name="Alikhan N.F."/>
            <person name="Baker D."/>
            <person name="Gharbi K."/>
            <person name="Hall N."/>
            <person name="Watson M."/>
            <person name="Adriaenssens E.M."/>
            <person name="Foster-Nyarko E."/>
            <person name="Jarju S."/>
            <person name="Secka A."/>
            <person name="Antonio M."/>
            <person name="Oren A."/>
            <person name="Chaudhuri R.R."/>
            <person name="La Ragione R."/>
            <person name="Hildebrand F."/>
            <person name="Pallen M.J."/>
        </authorList>
    </citation>
    <scope>NUCLEOTIDE SEQUENCE</scope>
    <source>
        <strain evidence="15">11159</strain>
    </source>
</reference>
<evidence type="ECO:0000256" key="5">
    <source>
        <dbReference type="ARBA" id="ARBA00022553"/>
    </source>
</evidence>
<feature type="transmembrane region" description="Helical" evidence="13">
    <location>
        <begin position="930"/>
        <end position="949"/>
    </location>
</feature>
<dbReference type="Gene3D" id="3.40.50.1000">
    <property type="entry name" value="HAD superfamily/HAD-like"/>
    <property type="match status" value="1"/>
</dbReference>
<evidence type="ECO:0000256" key="1">
    <source>
        <dbReference type="ARBA" id="ARBA00004651"/>
    </source>
</evidence>
<evidence type="ECO:0000256" key="7">
    <source>
        <dbReference type="ARBA" id="ARBA00022741"/>
    </source>
</evidence>
<dbReference type="PANTHER" id="PTHR43294:SF21">
    <property type="entry name" value="CATION TRANSPORTING ATPASE"/>
    <property type="match status" value="1"/>
</dbReference>
<dbReference type="Pfam" id="PF08282">
    <property type="entry name" value="Hydrolase_3"/>
    <property type="match status" value="1"/>
</dbReference>
<dbReference type="AlphaFoldDB" id="A0A9D9DMY8"/>
<keyword evidence="11" id="KW-0406">Ion transport</keyword>
<feature type="transmembrane region" description="Helical" evidence="13">
    <location>
        <begin position="897"/>
        <end position="918"/>
    </location>
</feature>
<dbReference type="Gene3D" id="1.20.1110.10">
    <property type="entry name" value="Calcium-transporting ATPase, transmembrane domain"/>
    <property type="match status" value="1"/>
</dbReference>
<dbReference type="NCBIfam" id="TIGR01494">
    <property type="entry name" value="ATPase_P-type"/>
    <property type="match status" value="1"/>
</dbReference>
<comment type="subcellular location">
    <subcellularLocation>
        <location evidence="1">Cell membrane</location>
        <topology evidence="1">Multi-pass membrane protein</topology>
    </subcellularLocation>
</comment>
<dbReference type="InterPro" id="IPR036412">
    <property type="entry name" value="HAD-like_sf"/>
</dbReference>
<evidence type="ECO:0000256" key="11">
    <source>
        <dbReference type="ARBA" id="ARBA00023065"/>
    </source>
</evidence>
<dbReference type="SFLD" id="SFLDS00003">
    <property type="entry name" value="Haloacid_Dehalogenase"/>
    <property type="match status" value="1"/>
</dbReference>
<dbReference type="Pfam" id="PF00690">
    <property type="entry name" value="Cation_ATPase_N"/>
    <property type="match status" value="1"/>
</dbReference>
<evidence type="ECO:0000256" key="10">
    <source>
        <dbReference type="ARBA" id="ARBA00022989"/>
    </source>
</evidence>
<dbReference type="Gene3D" id="3.40.1110.10">
    <property type="entry name" value="Calcium-transporting ATPase, cytoplasmic domain N"/>
    <property type="match status" value="1"/>
</dbReference>
<dbReference type="GO" id="GO:0005886">
    <property type="term" value="C:plasma membrane"/>
    <property type="evidence" value="ECO:0007669"/>
    <property type="project" value="UniProtKB-SubCell"/>
</dbReference>
<dbReference type="SUPFAM" id="SSF81665">
    <property type="entry name" value="Calcium ATPase, transmembrane domain M"/>
    <property type="match status" value="1"/>
</dbReference>
<evidence type="ECO:0000256" key="9">
    <source>
        <dbReference type="ARBA" id="ARBA00022967"/>
    </source>
</evidence>
<dbReference type="Pfam" id="PF00689">
    <property type="entry name" value="Cation_ATPase_C"/>
    <property type="match status" value="1"/>
</dbReference>
<evidence type="ECO:0000256" key="13">
    <source>
        <dbReference type="SAM" id="Phobius"/>
    </source>
</evidence>
<keyword evidence="7" id="KW-0547">Nucleotide-binding</keyword>
<evidence type="ECO:0000259" key="14">
    <source>
        <dbReference type="SMART" id="SM00831"/>
    </source>
</evidence>
<dbReference type="InterPro" id="IPR004014">
    <property type="entry name" value="ATPase_P-typ_cation-transptr_N"/>
</dbReference>
<keyword evidence="5" id="KW-0597">Phosphoprotein</keyword>
<dbReference type="PROSITE" id="PS00154">
    <property type="entry name" value="ATPASE_E1_E2"/>
    <property type="match status" value="1"/>
</dbReference>
<evidence type="ECO:0000313" key="16">
    <source>
        <dbReference type="Proteomes" id="UP000823613"/>
    </source>
</evidence>
<keyword evidence="12 13" id="KW-0472">Membrane</keyword>
<dbReference type="Gene3D" id="2.70.150.10">
    <property type="entry name" value="Calcium-transporting ATPase, cytoplasmic transduction domain A"/>
    <property type="match status" value="1"/>
</dbReference>
<feature type="transmembrane region" description="Helical" evidence="13">
    <location>
        <begin position="265"/>
        <end position="284"/>
    </location>
</feature>
<keyword evidence="8" id="KW-0067">ATP-binding</keyword>
<feature type="transmembrane region" description="Helical" evidence="13">
    <location>
        <begin position="97"/>
        <end position="117"/>
    </location>
</feature>
<dbReference type="EMBL" id="JADIMY010000112">
    <property type="protein sequence ID" value="MBO8427979.1"/>
    <property type="molecule type" value="Genomic_DNA"/>
</dbReference>
<keyword evidence="9" id="KW-1278">Translocase</keyword>
<comment type="similarity">
    <text evidence="2">Belongs to the cation transport ATPase (P-type) (TC 3.A.3) family. Type IIA subfamily.</text>
</comment>
<dbReference type="PRINTS" id="PR00120">
    <property type="entry name" value="HATPASE"/>
</dbReference>
<evidence type="ECO:0000256" key="2">
    <source>
        <dbReference type="ARBA" id="ARBA00005675"/>
    </source>
</evidence>
<gene>
    <name evidence="15" type="ORF">IAC58_05515</name>
</gene>
<dbReference type="SUPFAM" id="SSF81660">
    <property type="entry name" value="Metal cation-transporting ATPase, ATP-binding domain N"/>
    <property type="match status" value="1"/>
</dbReference>
<dbReference type="Pfam" id="PF13246">
    <property type="entry name" value="Cation_ATPase"/>
    <property type="match status" value="1"/>
</dbReference>
<feature type="transmembrane region" description="Helical" evidence="13">
    <location>
        <begin position="856"/>
        <end position="877"/>
    </location>
</feature>
<feature type="transmembrane region" description="Helical" evidence="13">
    <location>
        <begin position="296"/>
        <end position="316"/>
    </location>
</feature>
<feature type="domain" description="Cation-transporting P-type ATPase N-terminal" evidence="14">
    <location>
        <begin position="7"/>
        <end position="80"/>
    </location>
</feature>
<dbReference type="GO" id="GO:0006811">
    <property type="term" value="P:monoatomic ion transport"/>
    <property type="evidence" value="ECO:0007669"/>
    <property type="project" value="UniProtKB-KW"/>
</dbReference>
<keyword evidence="3" id="KW-0813">Transport</keyword>
<comment type="caution">
    <text evidence="15">The sequence shown here is derived from an EMBL/GenBank/DDBJ whole genome shotgun (WGS) entry which is preliminary data.</text>
</comment>
<evidence type="ECO:0000256" key="12">
    <source>
        <dbReference type="ARBA" id="ARBA00023136"/>
    </source>
</evidence>
<dbReference type="SMART" id="SM00831">
    <property type="entry name" value="Cation_ATPase_N"/>
    <property type="match status" value="1"/>
</dbReference>
<dbReference type="InterPro" id="IPR023299">
    <property type="entry name" value="ATPase_P-typ_cyto_dom_N"/>
</dbReference>
<name>A0A9D9DMY8_9BACL</name>
<evidence type="ECO:0000256" key="3">
    <source>
        <dbReference type="ARBA" id="ARBA00022448"/>
    </source>
</evidence>
<dbReference type="SFLD" id="SFLDG00002">
    <property type="entry name" value="C1.7:_P-type_atpase_like"/>
    <property type="match status" value="1"/>
</dbReference>
<dbReference type="PANTHER" id="PTHR43294">
    <property type="entry name" value="SODIUM/POTASSIUM-TRANSPORTING ATPASE SUBUNIT ALPHA"/>
    <property type="match status" value="1"/>
</dbReference>
<dbReference type="InterPro" id="IPR018303">
    <property type="entry name" value="ATPase_P-typ_P_site"/>
</dbReference>
<dbReference type="FunFam" id="3.40.50.1000:FF:000028">
    <property type="entry name" value="Calcium-transporting P-type ATPase, putative"/>
    <property type="match status" value="1"/>
</dbReference>
<dbReference type="GO" id="GO:0005524">
    <property type="term" value="F:ATP binding"/>
    <property type="evidence" value="ECO:0007669"/>
    <property type="project" value="UniProtKB-KW"/>
</dbReference>
<dbReference type="InterPro" id="IPR006068">
    <property type="entry name" value="ATPase_P-typ_cation-transptr_C"/>
</dbReference>
<dbReference type="GO" id="GO:0016887">
    <property type="term" value="F:ATP hydrolysis activity"/>
    <property type="evidence" value="ECO:0007669"/>
    <property type="project" value="InterPro"/>
</dbReference>
<evidence type="ECO:0000313" key="15">
    <source>
        <dbReference type="EMBL" id="MBO8427979.1"/>
    </source>
</evidence>
<dbReference type="InterPro" id="IPR050510">
    <property type="entry name" value="Cation_transp_ATPase_P-type"/>
</dbReference>
<keyword evidence="6 13" id="KW-0812">Transmembrane</keyword>
<dbReference type="Pfam" id="PF00122">
    <property type="entry name" value="E1-E2_ATPase"/>
    <property type="match status" value="1"/>
</dbReference>
<reference evidence="15" key="1">
    <citation type="submission" date="2020-10" db="EMBL/GenBank/DDBJ databases">
        <authorList>
            <person name="Gilroy R."/>
        </authorList>
    </citation>
    <scope>NUCLEOTIDE SEQUENCE</scope>
    <source>
        <strain evidence="15">11159</strain>
    </source>
</reference>
<dbReference type="PRINTS" id="PR00119">
    <property type="entry name" value="CATATPASE"/>
</dbReference>
<evidence type="ECO:0000256" key="4">
    <source>
        <dbReference type="ARBA" id="ARBA00022475"/>
    </source>
</evidence>
<dbReference type="InterPro" id="IPR023214">
    <property type="entry name" value="HAD_sf"/>
</dbReference>
<evidence type="ECO:0000256" key="8">
    <source>
        <dbReference type="ARBA" id="ARBA00022840"/>
    </source>
</evidence>
<sequence length="964" mass="106652">MDERISKLYKGTSRQVYQELETSAHGLTSEEAKIRLEKYGKNTVEKKKKASSLKLFFKNFISTMAILLWVAGTIAIISCFIASESPSSIGVLKDPGMLYLGIAIYLVNIINGVFSFVQQFKANKSTEALSKMLPTYARVIRDGVETQIEACDLVIGDLVILSEGDKISADARIINCNDLTCNQSTLDGEATPSRKQYEPIKDDVESSIRIKNFVYAGTSVSTGTARCIVVATGMNTEFGKIASLTQEIDNKLSPLEKEIEKMTKGIALIALSIGLIVLILGIVINGFQQGFSSPTLYLNQFVTALGMVVAFIPEGLSPTVSLSLAKAVQRLAKEGALIKNLSSAETLGSTTVICSDKTGTLTKNEMTVKYLYLLNQEFEVTGDGYDFKGEILDKSKNKVTSITNLDLKMLLMCGALCSNAKLTKDENGKIIVLGDPTEACLGVVSEKGLLNPINQMRLTPRIRELPFDSVRKMMTTIHQLEKETNGAQRIAFTKGSPNDLVAKCKYILDNGKIREITKEDKERIKNQNDKFAKDGLRVLAMSYRLLKKDDKSLPLALSAYTPEIIEQNMVFIGLEAMQDPPREGIKEAIEVCHKAGIKVIMITGDYSLTALAIAKKIGIVKDKDPRVISGAELNNIDDKTLKEYLKGEVIFARMAPEQKYLIVNALQELGEIVAVTGDGVNDAPALKKADIGIAMGITGTDVAKEAADMILTDDNFVSIVKAIEEGRAIFSNIKKFATYIFNSNVPEAIPFLLPLLTFNKIPVMLTILEVLLIDIGTDMLPALGLGSELPQKGIMEQPPRKSSDHLINKKLYGKAIYYGIQTSILCLVAFFTYTAFRSESLGLPYTFFSQLNNEGVWMECTTVVLTSIIFCQVGMVFNCRTDKESVFKVGIFKNKEINIGIIFELILILLVIFVPFINTEVFETNMILDYRIWLIMLTFPFIIVGIDEIRKYIIRKRERKEIAQ</sequence>
<dbReference type="SFLD" id="SFLDF00027">
    <property type="entry name" value="p-type_atpase"/>
    <property type="match status" value="1"/>
</dbReference>
<evidence type="ECO:0000256" key="6">
    <source>
        <dbReference type="ARBA" id="ARBA00022692"/>
    </source>
</evidence>
<organism evidence="15 16">
    <name type="scientific">Candidatus Onthovivens merdipullorum</name>
    <dbReference type="NCBI Taxonomy" id="2840889"/>
    <lineage>
        <taxon>Bacteria</taxon>
        <taxon>Bacillati</taxon>
        <taxon>Bacillota</taxon>
        <taxon>Bacilli</taxon>
        <taxon>Bacillales</taxon>
        <taxon>Candidatus Onthovivens</taxon>
    </lineage>
</organism>
<dbReference type="InterPro" id="IPR059000">
    <property type="entry name" value="ATPase_P-type_domA"/>
</dbReference>
<keyword evidence="10 13" id="KW-1133">Transmembrane helix</keyword>
<dbReference type="InterPro" id="IPR023298">
    <property type="entry name" value="ATPase_P-typ_TM_dom_sf"/>
</dbReference>
<feature type="transmembrane region" description="Helical" evidence="13">
    <location>
        <begin position="815"/>
        <end position="836"/>
    </location>
</feature>
<dbReference type="Proteomes" id="UP000823613">
    <property type="component" value="Unassembled WGS sequence"/>
</dbReference>
<dbReference type="InterPro" id="IPR001757">
    <property type="entry name" value="P_typ_ATPase"/>
</dbReference>
<keyword evidence="4" id="KW-1003">Cell membrane</keyword>
<dbReference type="SUPFAM" id="SSF81653">
    <property type="entry name" value="Calcium ATPase, transduction domain A"/>
    <property type="match status" value="1"/>
</dbReference>
<dbReference type="InterPro" id="IPR008250">
    <property type="entry name" value="ATPase_P-typ_transduc_dom_A_sf"/>
</dbReference>
<protein>
    <submittedName>
        <fullName evidence="15">Cation-transporting P-type ATPase</fullName>
    </submittedName>
</protein>
<feature type="transmembrane region" description="Helical" evidence="13">
    <location>
        <begin position="55"/>
        <end position="77"/>
    </location>
</feature>
<proteinExistence type="inferred from homology"/>